<reference evidence="6 7" key="1">
    <citation type="submission" date="2018-06" db="EMBL/GenBank/DDBJ databases">
        <authorList>
            <consortium name="Pathogen Informatics"/>
            <person name="Doyle S."/>
        </authorList>
    </citation>
    <scope>NUCLEOTIDE SEQUENCE [LARGE SCALE GENOMIC DNA]</scope>
    <source>
        <strain evidence="6 7">NCTC5664</strain>
    </source>
</reference>
<evidence type="ECO:0000256" key="2">
    <source>
        <dbReference type="ARBA" id="ARBA00010790"/>
    </source>
</evidence>
<dbReference type="Gene3D" id="3.50.50.60">
    <property type="entry name" value="FAD/NAD(P)-binding domain"/>
    <property type="match status" value="1"/>
</dbReference>
<gene>
    <name evidence="6" type="primary">betA_3</name>
    <name evidence="6" type="ORF">NCTC5664_01139</name>
</gene>
<sequence>MSGGAFNTPQLLQLSGIGDSEFLKSKGIEPRVHLPGVGENFEDHLEVYIQHKCKEPVSLQPSLDIKRMPFIGLQWIFTRTGAAASNHFEGGGFVRSNNEVDYPNLMFHFLPIAVRYDGQKAAVAHGYQVHVGPMYSNSRGSLKSNLKIHSKNQVSALIIYQQKKIKKNG</sequence>
<dbReference type="Gene3D" id="3.30.410.40">
    <property type="match status" value="1"/>
</dbReference>
<keyword evidence="4" id="KW-0274">FAD</keyword>
<evidence type="ECO:0000313" key="6">
    <source>
        <dbReference type="EMBL" id="SUK42479.1"/>
    </source>
</evidence>
<comment type="similarity">
    <text evidence="2">Belongs to the GMC oxidoreductase family.</text>
</comment>
<evidence type="ECO:0000256" key="3">
    <source>
        <dbReference type="ARBA" id="ARBA00022630"/>
    </source>
</evidence>
<dbReference type="PANTHER" id="PTHR11552">
    <property type="entry name" value="GLUCOSE-METHANOL-CHOLINE GMC OXIDOREDUCTASE"/>
    <property type="match status" value="1"/>
</dbReference>
<dbReference type="PROSITE" id="PS00624">
    <property type="entry name" value="GMC_OXRED_2"/>
    <property type="match status" value="1"/>
</dbReference>
<evidence type="ECO:0000313" key="7">
    <source>
        <dbReference type="Proteomes" id="UP000254502"/>
    </source>
</evidence>
<evidence type="ECO:0000256" key="4">
    <source>
        <dbReference type="ARBA" id="ARBA00022827"/>
    </source>
</evidence>
<name>A0A380DPN6_STAAU</name>
<dbReference type="EMBL" id="UHAQ01000002">
    <property type="protein sequence ID" value="SUK42479.1"/>
    <property type="molecule type" value="Genomic_DNA"/>
</dbReference>
<comment type="cofactor">
    <cofactor evidence="1">
        <name>FAD</name>
        <dbReference type="ChEBI" id="CHEBI:57692"/>
    </cofactor>
</comment>
<feature type="domain" description="Glucose-methanol-choline oxidoreductase N-terminal" evidence="5">
    <location>
        <begin position="4"/>
        <end position="18"/>
    </location>
</feature>
<protein>
    <submittedName>
        <fullName evidence="6">Choline dehydrogenase</fullName>
        <ecNumber evidence="6">1.1.99.1</ecNumber>
    </submittedName>
</protein>
<dbReference type="InterPro" id="IPR000172">
    <property type="entry name" value="GMC_OxRdtase_N"/>
</dbReference>
<dbReference type="Pfam" id="PF00732">
    <property type="entry name" value="GMC_oxred_N"/>
    <property type="match status" value="1"/>
</dbReference>
<organism evidence="6 7">
    <name type="scientific">Staphylococcus aureus</name>
    <dbReference type="NCBI Taxonomy" id="1280"/>
    <lineage>
        <taxon>Bacteria</taxon>
        <taxon>Bacillati</taxon>
        <taxon>Bacillota</taxon>
        <taxon>Bacilli</taxon>
        <taxon>Bacillales</taxon>
        <taxon>Staphylococcaceae</taxon>
        <taxon>Staphylococcus</taxon>
    </lineage>
</organism>
<keyword evidence="3" id="KW-0285">Flavoprotein</keyword>
<dbReference type="InterPro" id="IPR012132">
    <property type="entry name" value="GMC_OxRdtase"/>
</dbReference>
<evidence type="ECO:0000256" key="1">
    <source>
        <dbReference type="ARBA" id="ARBA00001974"/>
    </source>
</evidence>
<dbReference type="InterPro" id="IPR036188">
    <property type="entry name" value="FAD/NAD-bd_sf"/>
</dbReference>
<proteinExistence type="inferred from homology"/>
<dbReference type="SUPFAM" id="SSF54373">
    <property type="entry name" value="FAD-linked reductases, C-terminal domain"/>
    <property type="match status" value="1"/>
</dbReference>
<dbReference type="Proteomes" id="UP000254502">
    <property type="component" value="Unassembled WGS sequence"/>
</dbReference>
<dbReference type="GO" id="GO:0008812">
    <property type="term" value="F:choline dehydrogenase activity"/>
    <property type="evidence" value="ECO:0007669"/>
    <property type="project" value="UniProtKB-EC"/>
</dbReference>
<dbReference type="AlphaFoldDB" id="A0A380DPN6"/>
<accession>A0A380DPN6</accession>
<dbReference type="GO" id="GO:0050660">
    <property type="term" value="F:flavin adenine dinucleotide binding"/>
    <property type="evidence" value="ECO:0007669"/>
    <property type="project" value="InterPro"/>
</dbReference>
<evidence type="ECO:0000259" key="5">
    <source>
        <dbReference type="PROSITE" id="PS00624"/>
    </source>
</evidence>
<dbReference type="PANTHER" id="PTHR11552:SF147">
    <property type="entry name" value="CHOLINE DEHYDROGENASE, MITOCHONDRIAL"/>
    <property type="match status" value="1"/>
</dbReference>
<keyword evidence="6" id="KW-0560">Oxidoreductase</keyword>
<dbReference type="EC" id="1.1.99.1" evidence="6"/>